<dbReference type="AlphaFoldDB" id="A0A0R2TBX3"/>
<accession>A0A0R2TBX3</accession>
<keyword evidence="1" id="KW-1133">Transmembrane helix</keyword>
<organism evidence="2 3">
    <name type="scientific">OM182 bacterium BACL3 MAG-120619-bin3</name>
    <dbReference type="NCBI Taxonomy" id="1655593"/>
    <lineage>
        <taxon>Bacteria</taxon>
        <taxon>Pseudomonadati</taxon>
        <taxon>Pseudomonadota</taxon>
        <taxon>Gammaproteobacteria</taxon>
        <taxon>OMG group</taxon>
        <taxon>OM182 clade</taxon>
    </lineage>
</organism>
<proteinExistence type="predicted"/>
<dbReference type="InterPro" id="IPR036465">
    <property type="entry name" value="vWFA_dom_sf"/>
</dbReference>
<keyword evidence="1" id="KW-0812">Transmembrane</keyword>
<dbReference type="EMBL" id="LICD01000009">
    <property type="protein sequence ID" value="KRO84232.1"/>
    <property type="molecule type" value="Genomic_DNA"/>
</dbReference>
<dbReference type="Gene3D" id="3.40.50.880">
    <property type="match status" value="1"/>
</dbReference>
<evidence type="ECO:0000256" key="1">
    <source>
        <dbReference type="SAM" id="Phobius"/>
    </source>
</evidence>
<evidence type="ECO:0000313" key="3">
    <source>
        <dbReference type="Proteomes" id="UP000051242"/>
    </source>
</evidence>
<name>A0A0R2TBX3_9GAMM</name>
<dbReference type="Proteomes" id="UP000051242">
    <property type="component" value="Unassembled WGS sequence"/>
</dbReference>
<gene>
    <name evidence="2" type="ORF">ABR85_04775</name>
</gene>
<dbReference type="SUPFAM" id="SSF53300">
    <property type="entry name" value="vWA-like"/>
    <property type="match status" value="1"/>
</dbReference>
<evidence type="ECO:0008006" key="4">
    <source>
        <dbReference type="Google" id="ProtNLM"/>
    </source>
</evidence>
<keyword evidence="1" id="KW-0472">Membrane</keyword>
<feature type="transmembrane region" description="Helical" evidence="1">
    <location>
        <begin position="56"/>
        <end position="78"/>
    </location>
</feature>
<evidence type="ECO:0000313" key="2">
    <source>
        <dbReference type="EMBL" id="KRO84232.1"/>
    </source>
</evidence>
<dbReference type="SUPFAM" id="SSF52317">
    <property type="entry name" value="Class I glutamine amidotransferase-like"/>
    <property type="match status" value="1"/>
</dbReference>
<protein>
    <recommendedName>
        <fullName evidence="4">VWFA domain-containing protein</fullName>
    </recommendedName>
</protein>
<feature type="transmembrane region" description="Helical" evidence="1">
    <location>
        <begin position="26"/>
        <end position="44"/>
    </location>
</feature>
<dbReference type="PANTHER" id="PTHR37947:SF1">
    <property type="entry name" value="BLL2462 PROTEIN"/>
    <property type="match status" value="1"/>
</dbReference>
<reference evidence="2 3" key="1">
    <citation type="submission" date="2015-10" db="EMBL/GenBank/DDBJ databases">
        <title>Metagenome-Assembled Genomes uncover a global brackish microbiome.</title>
        <authorList>
            <person name="Hugerth L.W."/>
            <person name="Larsson J."/>
            <person name="Alneberg J."/>
            <person name="Lindh M.V."/>
            <person name="Legrand C."/>
            <person name="Pinhassi J."/>
            <person name="Andersson A.F."/>
        </authorList>
    </citation>
    <scope>NUCLEOTIDE SEQUENCE [LARGE SCALE GENOMIC DNA]</scope>
    <source>
        <strain evidence="2">BACL22 MAG-120619-bin3</strain>
    </source>
</reference>
<dbReference type="CDD" id="cd00198">
    <property type="entry name" value="vWFA"/>
    <property type="match status" value="1"/>
</dbReference>
<dbReference type="Gene3D" id="3.40.50.410">
    <property type="entry name" value="von Willebrand factor, type A domain"/>
    <property type="match status" value="1"/>
</dbReference>
<dbReference type="PANTHER" id="PTHR37947">
    <property type="entry name" value="BLL2462 PROTEIN"/>
    <property type="match status" value="1"/>
</dbReference>
<comment type="caution">
    <text evidence="2">The sequence shown here is derived from an EMBL/GenBank/DDBJ whole genome shotgun (WGS) entry which is preliminary data.</text>
</comment>
<sequence length="781" mass="85429">MQSSDLSFFDALRAGTLSFAYGIPPWAFVALSLGIVGLVWLGYANTTRPLTTRWRAGLVALRAAVLVLIMFCLLRPVVIDLEVIPQETFFAVLVDNSASMTITDMPNGQTRKQAAAESLERAGLLDALAEDYQLRFFGFGGETRRANDLASIGTGFDEEEGAVAFSKTGLGDALSYVDDQLGGLPLGGVLLISDGADNSGKDATIAARTFAASGVPVYTLGVGMPSLPRDLGIEGVVTTRTVLEGSVFTAQIRLVQTGFDNERVRLRIVDGEREVASREVVLAPGNVTQRFEIELSPEREEAIVYQLEAELVDRDSVKEEIVSENNRYQFLVDNLPKPALDILFIEGHPRNEYKFIQRAVRGDKSLRLATYLRTGPEKFYRQGIESPTELSDGFPSDREALFDYEAIILGDIEQEFFDTEQLKMLDEFVGERGGGLLLSGRVDEGFIGTPLAAIAPVSLVEEALLPQPLQGGIRRGDHPAGALFNPQLTAAGRVSPLLRLAADEAANINLWAQMPPLQGVYVTGRVKPGASVLLEHPSLDYQNQPLPVLVTQRYGSGRSMSVATASTWRWQMMLPVADQSQEKLWRQLLRWLAVNAKERITLSFDREFYNVGDTVRVEATVLDADYLADNDATLWIQREDPLGDVSDTPMQWQLEDEGVYRAEFLANNVGVNSLLVDVASAAGEGRAENSEANASIIVTPSLREYSNAGLDAGMLQRIAETTGGYYASIDNSSSVAAAIRNTPNAYSKEVTTDLWDSPWLLGLLILMLCLDWTLRRGKGLS</sequence>
<dbReference type="InterPro" id="IPR029062">
    <property type="entry name" value="Class_I_gatase-like"/>
</dbReference>